<dbReference type="Gene3D" id="3.40.640.10">
    <property type="entry name" value="Type I PLP-dependent aspartate aminotransferase-like (Major domain)"/>
    <property type="match status" value="1"/>
</dbReference>
<dbReference type="RefSeq" id="WP_143775156.1">
    <property type="nucleotide sequence ID" value="NZ_VKKU01000001.1"/>
</dbReference>
<protein>
    <recommendedName>
        <fullName evidence="3">Aminotransferase class V-fold PLP-dependent enzyme</fullName>
    </recommendedName>
</protein>
<dbReference type="EMBL" id="VKKU01000001">
    <property type="protein sequence ID" value="TSB04284.1"/>
    <property type="molecule type" value="Genomic_DNA"/>
</dbReference>
<sequence>MNNEPFLSLMLTSGGDSRILVPTGQNTNRYGASPYPRATLGYASSTANDISLSAFGHLEKFVSRAPAGALSDPAFYTQTLEAQRRRLRDVWGLENDVDVIFAPSGTDLEFVALALANALSGKRVANILLGQDEVGSGCVFAAAGQFFANETALESFVQKGSYVKGFEDTDLINLPIRDEHGQPFDSATITAHLKAIGEQQISSGRHLLVHTVHGSKTGLILPDLDDLDQLHACFGNSISIVVDACQCRLEPGAVRAYLDRGAMVMLSGSKFVGGPPFSGFLLVPSREAPHRNLAKGLSKLFRRAEWPVAWQCAEHLPGGTNPGLILRVEAALFEMERYRLLPHEDRNRVINAFGNAVHKLLSRLDADLVLPALDGPALHQSTLATLDLSRCHGQPDFATAQRWCRVLSARGLRLGQPVKCRKFPSGEWAGTLRISLSMPLIVELSDLSSEKLDQRLENDMARIADVLEAAARPGVA</sequence>
<accession>A0A553WI29</accession>
<evidence type="ECO:0008006" key="3">
    <source>
        <dbReference type="Google" id="ProtNLM"/>
    </source>
</evidence>
<organism evidence="1 2">
    <name type="scientific">Sphingorhabdus contaminans</name>
    <dbReference type="NCBI Taxonomy" id="1343899"/>
    <lineage>
        <taxon>Bacteria</taxon>
        <taxon>Pseudomonadati</taxon>
        <taxon>Pseudomonadota</taxon>
        <taxon>Alphaproteobacteria</taxon>
        <taxon>Sphingomonadales</taxon>
        <taxon>Sphingomonadaceae</taxon>
        <taxon>Sphingorhabdus</taxon>
    </lineage>
</organism>
<name>A0A553WI29_9SPHN</name>
<evidence type="ECO:0000313" key="1">
    <source>
        <dbReference type="EMBL" id="TSB04284.1"/>
    </source>
</evidence>
<dbReference type="SUPFAM" id="SSF53383">
    <property type="entry name" value="PLP-dependent transferases"/>
    <property type="match status" value="1"/>
</dbReference>
<reference evidence="1 2" key="1">
    <citation type="submission" date="2019-07" db="EMBL/GenBank/DDBJ databases">
        <authorList>
            <person name="Park M."/>
        </authorList>
    </citation>
    <scope>NUCLEOTIDE SEQUENCE [LARGE SCALE GENOMIC DNA]</scope>
    <source>
        <strain evidence="1 2">KCTC32445</strain>
    </source>
</reference>
<evidence type="ECO:0000313" key="2">
    <source>
        <dbReference type="Proteomes" id="UP000320160"/>
    </source>
</evidence>
<dbReference type="Proteomes" id="UP000320160">
    <property type="component" value="Unassembled WGS sequence"/>
</dbReference>
<gene>
    <name evidence="1" type="ORF">FOM92_02285</name>
</gene>
<proteinExistence type="predicted"/>
<dbReference type="OrthoDB" id="8556864at2"/>
<keyword evidence="2" id="KW-1185">Reference proteome</keyword>
<dbReference type="AlphaFoldDB" id="A0A553WI29"/>
<dbReference type="InterPro" id="IPR015424">
    <property type="entry name" value="PyrdxlP-dep_Trfase"/>
</dbReference>
<dbReference type="InterPro" id="IPR015421">
    <property type="entry name" value="PyrdxlP-dep_Trfase_major"/>
</dbReference>
<comment type="caution">
    <text evidence="1">The sequence shown here is derived from an EMBL/GenBank/DDBJ whole genome shotgun (WGS) entry which is preliminary data.</text>
</comment>